<evidence type="ECO:0000313" key="12">
    <source>
        <dbReference type="Proteomes" id="UP000470926"/>
    </source>
</evidence>
<feature type="transmembrane region" description="Helical" evidence="9">
    <location>
        <begin position="148"/>
        <end position="169"/>
    </location>
</feature>
<evidence type="ECO:0000256" key="7">
    <source>
        <dbReference type="ARBA" id="ARBA00023065"/>
    </source>
</evidence>
<dbReference type="Proteomes" id="UP000470926">
    <property type="component" value="Unassembled WGS sequence"/>
</dbReference>
<evidence type="ECO:0000256" key="6">
    <source>
        <dbReference type="ARBA" id="ARBA00022989"/>
    </source>
</evidence>
<dbReference type="Gene3D" id="1.20.1530.20">
    <property type="match status" value="1"/>
</dbReference>
<name>A0A6I0VH25_BIFAD</name>
<dbReference type="PANTHER" id="PTHR43562:SF1">
    <property type="entry name" value="NA(+)_H(+) ANTIPORTER YJBQ-RELATED"/>
    <property type="match status" value="1"/>
</dbReference>
<feature type="transmembrane region" description="Helical" evidence="9">
    <location>
        <begin position="88"/>
        <end position="109"/>
    </location>
</feature>
<evidence type="ECO:0000256" key="3">
    <source>
        <dbReference type="ARBA" id="ARBA00022448"/>
    </source>
</evidence>
<dbReference type="InterPro" id="IPR038770">
    <property type="entry name" value="Na+/solute_symporter_sf"/>
</dbReference>
<feature type="domain" description="Cation/H+ exchanger transmembrane" evidence="10">
    <location>
        <begin position="13"/>
        <end position="381"/>
    </location>
</feature>
<feature type="transmembrane region" description="Helical" evidence="9">
    <location>
        <begin position="175"/>
        <end position="194"/>
    </location>
</feature>
<accession>A0A6I0VH25</accession>
<comment type="similarity">
    <text evidence="2">Belongs to the monovalent cation:proton antiporter 2 (CPA2) transporter (TC 2.A.37) family.</text>
</comment>
<feature type="transmembrane region" description="Helical" evidence="9">
    <location>
        <begin position="226"/>
        <end position="253"/>
    </location>
</feature>
<feature type="transmembrane region" description="Helical" evidence="9">
    <location>
        <begin position="273"/>
        <end position="290"/>
    </location>
</feature>
<sequence>MTQELVSLTIIMAVAAVSPIVAQLIPGKFIPQTVLLLAAGTALGPYGLGVIEVNDAVKLLNELGMAFLFLLAGYEIDPKRLAGHQGKVGLLTWGITLGLAWLVVTFLPFFTKQGINGVATVIALTTTALGTLMPILKERNLEGTPIGDAIISYGTWGELGPILAMAILLSTRTGWQTMLVLGAFLVICLLCAMLPTKALKTGHRLYRFLTENANTSSQTLMRLTTFLLIFLVTISALFELDAVLGAFAAGFILRYIIPDGSKSLEMKLEGVGYGFLIPVFFVVSGAAINVRAVASRPALLVAFIVMLMLIRAVPVYVALSLDKRKNPLSSHHRVTVALYCTTALPIIVAVTSLAVKVGTMQSDTASTLVAAGAITVFLMPLLGSITYQVADIHPVTAVREIAHTPSDWRTIVREHAQVRALLHHQDRLKRMAETLESLEKQEGLNGLDSRRAELVERARLEIDRQLKELGLDPQLTTQLPHNYRYPKN</sequence>
<evidence type="ECO:0000259" key="10">
    <source>
        <dbReference type="Pfam" id="PF00999"/>
    </source>
</evidence>
<comment type="subcellular location">
    <subcellularLocation>
        <location evidence="1">Membrane</location>
        <topology evidence="1">Multi-pass membrane protein</topology>
    </subcellularLocation>
</comment>
<evidence type="ECO:0000256" key="5">
    <source>
        <dbReference type="ARBA" id="ARBA00022692"/>
    </source>
</evidence>
<feature type="transmembrane region" description="Helical" evidence="9">
    <location>
        <begin position="115"/>
        <end position="136"/>
    </location>
</feature>
<keyword evidence="6 9" id="KW-1133">Transmembrane helix</keyword>
<feature type="transmembrane region" description="Helical" evidence="9">
    <location>
        <begin position="336"/>
        <end position="355"/>
    </location>
</feature>
<evidence type="ECO:0000256" key="1">
    <source>
        <dbReference type="ARBA" id="ARBA00004141"/>
    </source>
</evidence>
<dbReference type="Pfam" id="PF00999">
    <property type="entry name" value="Na_H_Exchanger"/>
    <property type="match status" value="1"/>
</dbReference>
<dbReference type="GO" id="GO:0016020">
    <property type="term" value="C:membrane"/>
    <property type="evidence" value="ECO:0007669"/>
    <property type="project" value="UniProtKB-SubCell"/>
</dbReference>
<feature type="transmembrane region" description="Helical" evidence="9">
    <location>
        <begin position="34"/>
        <end position="53"/>
    </location>
</feature>
<keyword evidence="8 9" id="KW-0472">Membrane</keyword>
<evidence type="ECO:0000256" key="9">
    <source>
        <dbReference type="SAM" id="Phobius"/>
    </source>
</evidence>
<evidence type="ECO:0000256" key="2">
    <source>
        <dbReference type="ARBA" id="ARBA00005551"/>
    </source>
</evidence>
<dbReference type="GO" id="GO:0015297">
    <property type="term" value="F:antiporter activity"/>
    <property type="evidence" value="ECO:0007669"/>
    <property type="project" value="UniProtKB-KW"/>
</dbReference>
<organism evidence="11 12">
    <name type="scientific">Bifidobacterium adolescentis</name>
    <dbReference type="NCBI Taxonomy" id="1680"/>
    <lineage>
        <taxon>Bacteria</taxon>
        <taxon>Bacillati</taxon>
        <taxon>Actinomycetota</taxon>
        <taxon>Actinomycetes</taxon>
        <taxon>Bifidobacteriales</taxon>
        <taxon>Bifidobacteriaceae</taxon>
        <taxon>Bifidobacterium</taxon>
    </lineage>
</organism>
<feature type="transmembrane region" description="Helical" evidence="9">
    <location>
        <begin position="297"/>
        <end position="316"/>
    </location>
</feature>
<comment type="caution">
    <text evidence="11">The sequence shown here is derived from an EMBL/GenBank/DDBJ whole genome shotgun (WGS) entry which is preliminary data.</text>
</comment>
<dbReference type="AlphaFoldDB" id="A0A6I0VH25"/>
<reference evidence="11 12" key="1">
    <citation type="journal article" date="2019" name="Nat. Med.">
        <title>A library of human gut bacterial isolates paired with longitudinal multiomics data enables mechanistic microbiome research.</title>
        <authorList>
            <person name="Poyet M."/>
            <person name="Groussin M."/>
            <person name="Gibbons S.M."/>
            <person name="Avila-Pacheco J."/>
            <person name="Jiang X."/>
            <person name="Kearney S.M."/>
            <person name="Perrotta A.R."/>
            <person name="Berdy B."/>
            <person name="Zhao S."/>
            <person name="Lieberman T.D."/>
            <person name="Swanson P.K."/>
            <person name="Smith M."/>
            <person name="Roesemann S."/>
            <person name="Alexander J.E."/>
            <person name="Rich S.A."/>
            <person name="Livny J."/>
            <person name="Vlamakis H."/>
            <person name="Clish C."/>
            <person name="Bullock K."/>
            <person name="Deik A."/>
            <person name="Scott J."/>
            <person name="Pierce K.A."/>
            <person name="Xavier R.J."/>
            <person name="Alm E.J."/>
        </authorList>
    </citation>
    <scope>NUCLEOTIDE SEQUENCE [LARGE SCALE GENOMIC DNA]</scope>
    <source>
        <strain evidence="11 12">BIOML-A26</strain>
    </source>
</reference>
<evidence type="ECO:0000256" key="8">
    <source>
        <dbReference type="ARBA" id="ARBA00023136"/>
    </source>
</evidence>
<keyword evidence="5 9" id="KW-0812">Transmembrane</keyword>
<evidence type="ECO:0000313" key="11">
    <source>
        <dbReference type="EMBL" id="KAB6031741.1"/>
    </source>
</evidence>
<keyword evidence="7" id="KW-0406">Ion transport</keyword>
<protein>
    <submittedName>
        <fullName evidence="11">Cation:proton antiporter</fullName>
    </submittedName>
</protein>
<feature type="transmembrane region" description="Helical" evidence="9">
    <location>
        <begin position="367"/>
        <end position="387"/>
    </location>
</feature>
<dbReference type="PANTHER" id="PTHR43562">
    <property type="entry name" value="NAPA-TYPE SODIUM/HYDROGEN ANTIPORTER"/>
    <property type="match status" value="1"/>
</dbReference>
<dbReference type="InterPro" id="IPR006153">
    <property type="entry name" value="Cation/H_exchanger_TM"/>
</dbReference>
<proteinExistence type="inferred from homology"/>
<feature type="transmembrane region" description="Helical" evidence="9">
    <location>
        <begin position="6"/>
        <end position="25"/>
    </location>
</feature>
<dbReference type="EMBL" id="WDFR01000001">
    <property type="protein sequence ID" value="KAB6031741.1"/>
    <property type="molecule type" value="Genomic_DNA"/>
</dbReference>
<keyword evidence="4" id="KW-0050">Antiport</keyword>
<gene>
    <name evidence="11" type="ORF">GA542_00590</name>
</gene>
<keyword evidence="3" id="KW-0813">Transport</keyword>
<evidence type="ECO:0000256" key="4">
    <source>
        <dbReference type="ARBA" id="ARBA00022449"/>
    </source>
</evidence>
<dbReference type="GO" id="GO:1902600">
    <property type="term" value="P:proton transmembrane transport"/>
    <property type="evidence" value="ECO:0007669"/>
    <property type="project" value="InterPro"/>
</dbReference>